<accession>A0ABT8W1C0</accession>
<dbReference type="InterPro" id="IPR005302">
    <property type="entry name" value="MoCF_Sase_C"/>
</dbReference>
<dbReference type="PROSITE" id="PS51340">
    <property type="entry name" value="MOSC"/>
    <property type="match status" value="1"/>
</dbReference>
<dbReference type="Proteomes" id="UP001168640">
    <property type="component" value="Unassembled WGS sequence"/>
</dbReference>
<comment type="caution">
    <text evidence="2">The sequence shown here is derived from an EMBL/GenBank/DDBJ whole genome shotgun (WGS) entry which is preliminary data.</text>
</comment>
<name>A0ABT8W1C0_9GAMM</name>
<evidence type="ECO:0000313" key="2">
    <source>
        <dbReference type="EMBL" id="MDO3722020.1"/>
    </source>
</evidence>
<dbReference type="SUPFAM" id="SSF50800">
    <property type="entry name" value="PK beta-barrel domain-like"/>
    <property type="match status" value="1"/>
</dbReference>
<organism evidence="2 3">
    <name type="scientific">Marinobacter suaedae</name>
    <dbReference type="NCBI Taxonomy" id="3057675"/>
    <lineage>
        <taxon>Bacteria</taxon>
        <taxon>Pseudomonadati</taxon>
        <taxon>Pseudomonadota</taxon>
        <taxon>Gammaproteobacteria</taxon>
        <taxon>Pseudomonadales</taxon>
        <taxon>Marinobacteraceae</taxon>
        <taxon>Marinobacter</taxon>
    </lineage>
</organism>
<dbReference type="SUPFAM" id="SSF141673">
    <property type="entry name" value="MOSC N-terminal domain-like"/>
    <property type="match status" value="1"/>
</dbReference>
<dbReference type="Pfam" id="PF03476">
    <property type="entry name" value="MOSC_N"/>
    <property type="match status" value="1"/>
</dbReference>
<sequence length="262" mass="29240">MNVQFLWVYPVKSLAGIRVEALDLDDFGPAHDRRWMLVDDNGRFVTQRTHPELAKIKTSLAAGEVGVEIPGYGSFALEPTERRLEAKVWGDQVNTVLGAEEANAAVSAFCQRSLRFVFMPEDSFRQIDPDYVTSRRRVGFADGYPLLIANQASLEELNGRLRDPVEMRRFRPNVVVSGFTAWQEDHWRELSVGTVRLSLAKPCSRCVMTTVDPEVGVKDSDGQPLKTLSGYRRQKEGVIFGMNAIHQSRGCLSVGDPVSVIA</sequence>
<evidence type="ECO:0000259" key="1">
    <source>
        <dbReference type="PROSITE" id="PS51340"/>
    </source>
</evidence>
<dbReference type="EMBL" id="JAUMIS010000002">
    <property type="protein sequence ID" value="MDO3722020.1"/>
    <property type="molecule type" value="Genomic_DNA"/>
</dbReference>
<dbReference type="RefSeq" id="WP_302909794.1">
    <property type="nucleotide sequence ID" value="NZ_JAUMIS010000002.1"/>
</dbReference>
<dbReference type="Pfam" id="PF03473">
    <property type="entry name" value="MOSC"/>
    <property type="match status" value="1"/>
</dbReference>
<proteinExistence type="predicted"/>
<dbReference type="PANTHER" id="PTHR14237:SF19">
    <property type="entry name" value="MITOCHONDRIAL AMIDOXIME REDUCING COMPONENT 1"/>
    <property type="match status" value="1"/>
</dbReference>
<dbReference type="InterPro" id="IPR011037">
    <property type="entry name" value="Pyrv_Knase-like_insert_dom_sf"/>
</dbReference>
<gene>
    <name evidence="2" type="ORF">QVZ43_09825</name>
</gene>
<dbReference type="PANTHER" id="PTHR14237">
    <property type="entry name" value="MOLYBDOPTERIN COFACTOR SULFURASE MOSC"/>
    <property type="match status" value="1"/>
</dbReference>
<reference evidence="2" key="1">
    <citation type="submission" date="2023-07" db="EMBL/GenBank/DDBJ databases">
        <title>Marinobacter sp. chi1 genome sequencing and assembly.</title>
        <authorList>
            <person name="Park S."/>
        </authorList>
    </citation>
    <scope>NUCLEOTIDE SEQUENCE</scope>
    <source>
        <strain evidence="2">Chi1</strain>
    </source>
</reference>
<keyword evidence="3" id="KW-1185">Reference proteome</keyword>
<dbReference type="InterPro" id="IPR005303">
    <property type="entry name" value="MOCOS_middle"/>
</dbReference>
<evidence type="ECO:0000313" key="3">
    <source>
        <dbReference type="Proteomes" id="UP001168640"/>
    </source>
</evidence>
<feature type="domain" description="MOSC" evidence="1">
    <location>
        <begin position="119"/>
        <end position="261"/>
    </location>
</feature>
<protein>
    <submittedName>
        <fullName evidence="2">MOSC domain-containing protein</fullName>
    </submittedName>
</protein>